<dbReference type="OrthoDB" id="10566940at2759"/>
<dbReference type="InParanoid" id="D8LND1"/>
<sequence length="200" mass="20829">MTIRLTPEVLGRLMMNGPGPKPEIELVLKSAGEGGPVLLVGGVSHKLDAHQMAIGSEVHVLARTQQQPGNGSRHCGHRGEGGRQAGAGEMVEAGGKSGNPGMTVFASLHRKLIVQQVLTEAKRAEIKARNDEIDRREKQAKKKMVRMEDQEEMLAAAEAIPVPVGQAPPPPTAPSGGVPTPKRGGEGDGKARGGGQGGGR</sequence>
<keyword evidence="1" id="KW-0175">Coiled coil</keyword>
<reference evidence="3 4" key="1">
    <citation type="journal article" date="2010" name="Nature">
        <title>The Ectocarpus genome and the independent evolution of multicellularity in brown algae.</title>
        <authorList>
            <person name="Cock J.M."/>
            <person name="Sterck L."/>
            <person name="Rouze P."/>
            <person name="Scornet D."/>
            <person name="Allen A.E."/>
            <person name="Amoutzias G."/>
            <person name="Anthouard V."/>
            <person name="Artiguenave F."/>
            <person name="Aury J.M."/>
            <person name="Badger J.H."/>
            <person name="Beszteri B."/>
            <person name="Billiau K."/>
            <person name="Bonnet E."/>
            <person name="Bothwell J.H."/>
            <person name="Bowler C."/>
            <person name="Boyen C."/>
            <person name="Brownlee C."/>
            <person name="Carrano C.J."/>
            <person name="Charrier B."/>
            <person name="Cho G.Y."/>
            <person name="Coelho S.M."/>
            <person name="Collen J."/>
            <person name="Corre E."/>
            <person name="Da Silva C."/>
            <person name="Delage L."/>
            <person name="Delaroque N."/>
            <person name="Dittami S.M."/>
            <person name="Doulbeau S."/>
            <person name="Elias M."/>
            <person name="Farnham G."/>
            <person name="Gachon C.M."/>
            <person name="Gschloessl B."/>
            <person name="Heesch S."/>
            <person name="Jabbari K."/>
            <person name="Jubin C."/>
            <person name="Kawai H."/>
            <person name="Kimura K."/>
            <person name="Kloareg B."/>
            <person name="Kupper F.C."/>
            <person name="Lang D."/>
            <person name="Le Bail A."/>
            <person name="Leblanc C."/>
            <person name="Lerouge P."/>
            <person name="Lohr M."/>
            <person name="Lopez P.J."/>
            <person name="Martens C."/>
            <person name="Maumus F."/>
            <person name="Michel G."/>
            <person name="Miranda-Saavedra D."/>
            <person name="Morales J."/>
            <person name="Moreau H."/>
            <person name="Motomura T."/>
            <person name="Nagasato C."/>
            <person name="Napoli C.A."/>
            <person name="Nelson D.R."/>
            <person name="Nyvall-Collen P."/>
            <person name="Peters A.F."/>
            <person name="Pommier C."/>
            <person name="Potin P."/>
            <person name="Poulain J."/>
            <person name="Quesneville H."/>
            <person name="Read B."/>
            <person name="Rensing S.A."/>
            <person name="Ritter A."/>
            <person name="Rousvoal S."/>
            <person name="Samanta M."/>
            <person name="Samson G."/>
            <person name="Schroeder D.C."/>
            <person name="Segurens B."/>
            <person name="Strittmatter M."/>
            <person name="Tonon T."/>
            <person name="Tregear J.W."/>
            <person name="Valentin K."/>
            <person name="von Dassow P."/>
            <person name="Yamagishi T."/>
            <person name="Van de Peer Y."/>
            <person name="Wincker P."/>
        </authorList>
    </citation>
    <scope>NUCLEOTIDE SEQUENCE [LARGE SCALE GENOMIC DNA]</scope>
    <source>
        <strain evidence="4">Ec32 / CCAP1310/4</strain>
    </source>
</reference>
<dbReference type="Proteomes" id="UP000002630">
    <property type="component" value="Linkage Group LG22"/>
</dbReference>
<gene>
    <name evidence="3" type="ORF">Esi_0044_0066</name>
</gene>
<organism evidence="3 4">
    <name type="scientific">Ectocarpus siliculosus</name>
    <name type="common">Brown alga</name>
    <name type="synonym">Conferva siliculosa</name>
    <dbReference type="NCBI Taxonomy" id="2880"/>
    <lineage>
        <taxon>Eukaryota</taxon>
        <taxon>Sar</taxon>
        <taxon>Stramenopiles</taxon>
        <taxon>Ochrophyta</taxon>
        <taxon>PX clade</taxon>
        <taxon>Phaeophyceae</taxon>
        <taxon>Ectocarpales</taxon>
        <taxon>Ectocarpaceae</taxon>
        <taxon>Ectocarpus</taxon>
    </lineage>
</organism>
<evidence type="ECO:0000256" key="1">
    <source>
        <dbReference type="SAM" id="Coils"/>
    </source>
</evidence>
<evidence type="ECO:0000313" key="3">
    <source>
        <dbReference type="EMBL" id="CBN77288.1"/>
    </source>
</evidence>
<dbReference type="AlphaFoldDB" id="D8LND1"/>
<feature type="coiled-coil region" evidence="1">
    <location>
        <begin position="123"/>
        <end position="150"/>
    </location>
</feature>
<evidence type="ECO:0000313" key="4">
    <source>
        <dbReference type="Proteomes" id="UP000002630"/>
    </source>
</evidence>
<keyword evidence="4" id="KW-1185">Reference proteome</keyword>
<dbReference type="EMBL" id="FN648641">
    <property type="protein sequence ID" value="CBN77288.1"/>
    <property type="molecule type" value="Genomic_DNA"/>
</dbReference>
<proteinExistence type="predicted"/>
<protein>
    <submittedName>
        <fullName evidence="3">Uncharacterized protein</fullName>
    </submittedName>
</protein>
<name>D8LND1_ECTSI</name>
<accession>D8LND1</accession>
<dbReference type="EMBL" id="FN649747">
    <property type="protein sequence ID" value="CBN77288.1"/>
    <property type="molecule type" value="Genomic_DNA"/>
</dbReference>
<feature type="region of interest" description="Disordered" evidence="2">
    <location>
        <begin position="156"/>
        <end position="200"/>
    </location>
</feature>
<evidence type="ECO:0000256" key="2">
    <source>
        <dbReference type="SAM" id="MobiDB-lite"/>
    </source>
</evidence>